<proteinExistence type="predicted"/>
<dbReference type="Proteomes" id="UP001300745">
    <property type="component" value="Unassembled WGS sequence"/>
</dbReference>
<reference evidence="1 2" key="1">
    <citation type="submission" date="2022-11" db="EMBL/GenBank/DDBJ databases">
        <title>Mycobacterium sp. nov.</title>
        <authorList>
            <person name="Papic B."/>
            <person name="Spicic S."/>
            <person name="Duvnjak S."/>
        </authorList>
    </citation>
    <scope>NUCLEOTIDE SEQUENCE [LARGE SCALE GENOMIC DNA]</scope>
    <source>
        <strain evidence="1 2">CVI_P4</strain>
    </source>
</reference>
<evidence type="ECO:0000313" key="1">
    <source>
        <dbReference type="EMBL" id="MCX2940529.1"/>
    </source>
</evidence>
<comment type="caution">
    <text evidence="1">The sequence shown here is derived from an EMBL/GenBank/DDBJ whole genome shotgun (WGS) entry which is preliminary data.</text>
</comment>
<dbReference type="RefSeq" id="WP_266000374.1">
    <property type="nucleotide sequence ID" value="NZ_JAPJDN010000041.1"/>
</dbReference>
<evidence type="ECO:0008006" key="3">
    <source>
        <dbReference type="Google" id="ProtNLM"/>
    </source>
</evidence>
<dbReference type="EMBL" id="JAPJDO010000041">
    <property type="protein sequence ID" value="MCX2940529.1"/>
    <property type="molecule type" value="Genomic_DNA"/>
</dbReference>
<accession>A0ABT3SLY8</accession>
<protein>
    <recommendedName>
        <fullName evidence="3">Transposase</fullName>
    </recommendedName>
</protein>
<evidence type="ECO:0000313" key="2">
    <source>
        <dbReference type="Proteomes" id="UP001300745"/>
    </source>
</evidence>
<gene>
    <name evidence="1" type="ORF">ORI27_27940</name>
</gene>
<sequence>MTANTPTRAEAQTLLAMLERMRTKLVVQRAELARQLRDMSNRVDGIDRQLDDLTISAQWLSAVARHPSTRLRA</sequence>
<organism evidence="1 2">
    <name type="scientific">Mycobacterium pinniadriaticum</name>
    <dbReference type="NCBI Taxonomy" id="2994102"/>
    <lineage>
        <taxon>Bacteria</taxon>
        <taxon>Bacillati</taxon>
        <taxon>Actinomycetota</taxon>
        <taxon>Actinomycetes</taxon>
        <taxon>Mycobacteriales</taxon>
        <taxon>Mycobacteriaceae</taxon>
        <taxon>Mycobacterium</taxon>
    </lineage>
</organism>
<keyword evidence="2" id="KW-1185">Reference proteome</keyword>
<name>A0ABT3SLY8_9MYCO</name>